<protein>
    <submittedName>
        <fullName evidence="5">Ketoacyl-ACP synthase III</fullName>
    </submittedName>
</protein>
<dbReference type="GO" id="GO:0006633">
    <property type="term" value="P:fatty acid biosynthetic process"/>
    <property type="evidence" value="ECO:0007669"/>
    <property type="project" value="InterPro"/>
</dbReference>
<dbReference type="RefSeq" id="WP_128215766.1">
    <property type="nucleotide sequence ID" value="NZ_CP025746.1"/>
</dbReference>
<sequence>MVKNVIIMGVGSYHPEKVLYNDYYIEHYKKFGTDAHAIGMMEKMGRNRRTLAFEEETSITMSVEAAKNALLKANLSALDIDAIISVSDTPEYLTPCCALIIKNSLEAKNVTNVFDMNNDCIGMLTAIDIASRYLKTDTKYKRILVVGSMNMTPFSREDDLVTYQGISDGAAAIILEVVEEEKERGFLGSRVFTDDSYNKNIRFPNCGLSKITDEKTSNYDRRLRWDPFDFSFLSDEWSKLMTIHLGDHNLKPKDVSHYFISQFSKHDLYETLAKLGVDRSKAIFNGDKYGYTGCASPIIALDDMLSINDFKTNDILVFCSVAAGYTMASLIYKW</sequence>
<keyword evidence="6" id="KW-1185">Reference proteome</keyword>
<proteinExistence type="predicted"/>
<dbReference type="InterPro" id="IPR013747">
    <property type="entry name" value="ACP_syn_III_C"/>
</dbReference>
<evidence type="ECO:0000256" key="2">
    <source>
        <dbReference type="ARBA" id="ARBA00023315"/>
    </source>
</evidence>
<dbReference type="AlphaFoldDB" id="A0A410E193"/>
<feature type="domain" description="Beta-ketoacyl-[acyl-carrier-protein] synthase III N-terminal" evidence="4">
    <location>
        <begin position="114"/>
        <end position="194"/>
    </location>
</feature>
<evidence type="ECO:0000313" key="5">
    <source>
        <dbReference type="EMBL" id="QAA35073.1"/>
    </source>
</evidence>
<dbReference type="Gene3D" id="3.40.47.10">
    <property type="match status" value="1"/>
</dbReference>
<evidence type="ECO:0000259" key="3">
    <source>
        <dbReference type="Pfam" id="PF08541"/>
    </source>
</evidence>
<dbReference type="GO" id="GO:0044550">
    <property type="term" value="P:secondary metabolite biosynthetic process"/>
    <property type="evidence" value="ECO:0007669"/>
    <property type="project" value="TreeGrafter"/>
</dbReference>
<evidence type="ECO:0000259" key="4">
    <source>
        <dbReference type="Pfam" id="PF08545"/>
    </source>
</evidence>
<dbReference type="InterPro" id="IPR016039">
    <property type="entry name" value="Thiolase-like"/>
</dbReference>
<dbReference type="Proteomes" id="UP000286268">
    <property type="component" value="Chromosome"/>
</dbReference>
<dbReference type="CDD" id="cd00830">
    <property type="entry name" value="KAS_III"/>
    <property type="match status" value="1"/>
</dbReference>
<evidence type="ECO:0000313" key="6">
    <source>
        <dbReference type="Proteomes" id="UP000286268"/>
    </source>
</evidence>
<dbReference type="InterPro" id="IPR013751">
    <property type="entry name" value="ACP_syn_III_N"/>
</dbReference>
<dbReference type="SUPFAM" id="SSF53901">
    <property type="entry name" value="Thiolase-like"/>
    <property type="match status" value="2"/>
</dbReference>
<dbReference type="Pfam" id="PF08541">
    <property type="entry name" value="ACP_syn_III_C"/>
    <property type="match status" value="1"/>
</dbReference>
<dbReference type="PANTHER" id="PTHR34069:SF2">
    <property type="entry name" value="BETA-KETOACYL-[ACYL-CARRIER-PROTEIN] SYNTHASE III"/>
    <property type="match status" value="1"/>
</dbReference>
<keyword evidence="2" id="KW-0012">Acyltransferase</keyword>
<name>A0A410E193_9CLOT</name>
<accession>A0A410E193</accession>
<dbReference type="OrthoDB" id="1704808at2"/>
<dbReference type="Pfam" id="PF08545">
    <property type="entry name" value="ACP_syn_III"/>
    <property type="match status" value="1"/>
</dbReference>
<keyword evidence="1" id="KW-0808">Transferase</keyword>
<dbReference type="GO" id="GO:0004315">
    <property type="term" value="F:3-oxoacyl-[acyl-carrier-protein] synthase activity"/>
    <property type="evidence" value="ECO:0007669"/>
    <property type="project" value="InterPro"/>
</dbReference>
<feature type="domain" description="Beta-ketoacyl-[acyl-carrier-protein] synthase III C-terminal" evidence="3">
    <location>
        <begin position="247"/>
        <end position="334"/>
    </location>
</feature>
<evidence type="ECO:0000256" key="1">
    <source>
        <dbReference type="ARBA" id="ARBA00022679"/>
    </source>
</evidence>
<gene>
    <name evidence="5" type="ORF">C1I91_27410</name>
</gene>
<dbReference type="EMBL" id="CP025746">
    <property type="protein sequence ID" value="QAA35073.1"/>
    <property type="molecule type" value="Genomic_DNA"/>
</dbReference>
<dbReference type="KEGG" id="cmah:C1I91_27410"/>
<reference evidence="5 6" key="1">
    <citation type="submission" date="2018-01" db="EMBL/GenBank/DDBJ databases">
        <title>Genome Sequencing and Assembly of Anaerobacter polyendosporus strain CT4.</title>
        <authorList>
            <person name="Tachaapaikoon C."/>
            <person name="Sutheeworapong S."/>
            <person name="Jenjaroenpun P."/>
            <person name="Wongsurawat T."/>
            <person name="Nookeaw I."/>
            <person name="Cheawchanlertfa P."/>
            <person name="Kosugi A."/>
            <person name="Cheevadhanarak S."/>
            <person name="Ratanakhanokchai K."/>
        </authorList>
    </citation>
    <scope>NUCLEOTIDE SEQUENCE [LARGE SCALE GENOMIC DNA]</scope>
    <source>
        <strain evidence="5 6">CT4</strain>
    </source>
</reference>
<dbReference type="PANTHER" id="PTHR34069">
    <property type="entry name" value="3-OXOACYL-[ACYL-CARRIER-PROTEIN] SYNTHASE 3"/>
    <property type="match status" value="1"/>
</dbReference>
<organism evidence="5 6">
    <name type="scientific">Clostridium manihotivorum</name>
    <dbReference type="NCBI Taxonomy" id="2320868"/>
    <lineage>
        <taxon>Bacteria</taxon>
        <taxon>Bacillati</taxon>
        <taxon>Bacillota</taxon>
        <taxon>Clostridia</taxon>
        <taxon>Eubacteriales</taxon>
        <taxon>Clostridiaceae</taxon>
        <taxon>Clostridium</taxon>
    </lineage>
</organism>